<dbReference type="RefSeq" id="WP_071183782.1">
    <property type="nucleotide sequence ID" value="NZ_CP017774.1"/>
</dbReference>
<dbReference type="EMBL" id="CP017774">
    <property type="protein sequence ID" value="AOZ98514.1"/>
    <property type="molecule type" value="Genomic_DNA"/>
</dbReference>
<dbReference type="SUPFAM" id="SSF53448">
    <property type="entry name" value="Nucleotide-diphospho-sugar transferases"/>
    <property type="match status" value="1"/>
</dbReference>
<feature type="domain" description="Glycosyltransferase 2-like" evidence="1">
    <location>
        <begin position="6"/>
        <end position="123"/>
    </location>
</feature>
<dbReference type="GO" id="GO:0016758">
    <property type="term" value="F:hexosyltransferase activity"/>
    <property type="evidence" value="ECO:0007669"/>
    <property type="project" value="UniProtKB-ARBA"/>
</dbReference>
<dbReference type="STRING" id="1306519.BIW12_03180"/>
<dbReference type="PANTHER" id="PTHR22916">
    <property type="entry name" value="GLYCOSYLTRANSFERASE"/>
    <property type="match status" value="1"/>
</dbReference>
<evidence type="ECO:0000313" key="2">
    <source>
        <dbReference type="EMBL" id="AOZ98514.1"/>
    </source>
</evidence>
<sequence length="318" mass="37238">MKQTLSVIIPAYNVERFIEKAIQSVLEQKEVTEIIVINDGSTDATQQIVEQFHSKYPIVKLYHHPNKVNKGRSASRNLGIQKSVGNYIAFLDADDYFLPNRFANDFKLFRENPTCDGVYNAVGFYFYRPATELELKTHQLYTVRQKVAPEALFKNLLYGKCGHFHINGLTVKKSVFDVTGLFNEELIVAEDSEMFWKMAIKCRLETGIIDKAVAIRGVHEDNIFDNEELYKIFNIKLHEAMAVWCSKNKVSTIVIDDVLKWIWMLKYKQQNKLYQDIGAWAQFFFSQPQLLFTKFSIKYFPVIRYRQMLFPFLYRSKN</sequence>
<dbReference type="CDD" id="cd00761">
    <property type="entry name" value="Glyco_tranf_GTA_type"/>
    <property type="match status" value="1"/>
</dbReference>
<evidence type="ECO:0000313" key="3">
    <source>
        <dbReference type="Proteomes" id="UP000178198"/>
    </source>
</evidence>
<proteinExistence type="predicted"/>
<dbReference type="Proteomes" id="UP000178198">
    <property type="component" value="Chromosome"/>
</dbReference>
<dbReference type="Pfam" id="PF00535">
    <property type="entry name" value="Glycos_transf_2"/>
    <property type="match status" value="1"/>
</dbReference>
<dbReference type="PANTHER" id="PTHR22916:SF3">
    <property type="entry name" value="UDP-GLCNAC:BETAGAL BETA-1,3-N-ACETYLGLUCOSAMINYLTRANSFERASE-LIKE PROTEIN 1"/>
    <property type="match status" value="1"/>
</dbReference>
<name>A0A1D9P885_9FLAO</name>
<dbReference type="KEGG" id="fcm:BIW12_03180"/>
<gene>
    <name evidence="2" type="ORF">BIW12_03180</name>
</gene>
<protein>
    <recommendedName>
        <fullName evidence="1">Glycosyltransferase 2-like domain-containing protein</fullName>
    </recommendedName>
</protein>
<dbReference type="OrthoDB" id="6307329at2"/>
<organism evidence="2 3">
    <name type="scientific">Flavobacterium commune</name>
    <dbReference type="NCBI Taxonomy" id="1306519"/>
    <lineage>
        <taxon>Bacteria</taxon>
        <taxon>Pseudomonadati</taxon>
        <taxon>Bacteroidota</taxon>
        <taxon>Flavobacteriia</taxon>
        <taxon>Flavobacteriales</taxon>
        <taxon>Flavobacteriaceae</taxon>
        <taxon>Flavobacterium</taxon>
    </lineage>
</organism>
<dbReference type="InterPro" id="IPR001173">
    <property type="entry name" value="Glyco_trans_2-like"/>
</dbReference>
<accession>A0A1D9P885</accession>
<evidence type="ECO:0000259" key="1">
    <source>
        <dbReference type="Pfam" id="PF00535"/>
    </source>
</evidence>
<reference evidence="2 3" key="1">
    <citation type="submission" date="2016-10" db="EMBL/GenBank/DDBJ databases">
        <title>Complete Genome Sequence of Flavobacterium sp. PK15.</title>
        <authorList>
            <person name="Ekwe A."/>
            <person name="Kim S.B."/>
        </authorList>
    </citation>
    <scope>NUCLEOTIDE SEQUENCE [LARGE SCALE GENOMIC DNA]</scope>
    <source>
        <strain evidence="2 3">PK15</strain>
    </source>
</reference>
<keyword evidence="3" id="KW-1185">Reference proteome</keyword>
<dbReference type="Gene3D" id="3.90.550.10">
    <property type="entry name" value="Spore Coat Polysaccharide Biosynthesis Protein SpsA, Chain A"/>
    <property type="match status" value="1"/>
</dbReference>
<dbReference type="InterPro" id="IPR029044">
    <property type="entry name" value="Nucleotide-diphossugar_trans"/>
</dbReference>
<dbReference type="AlphaFoldDB" id="A0A1D9P885"/>